<sequence>MKTRIACLSLLLAALLPATSQAWSREGHQLVGELAQRQLSDEAAAEVTRLLTADGQPEPTLAAIAAWADELRAENREHGNELGKLSERWHYVNFARDADCAFVPETVCPSGNCVADAIAAQQAILADRSRSDAERAQALKFVVHFVGDAHQPMHAGYGDDRGGNNFQLQLRTRTARDGVEGSNLHRVWDYHLLASAGLGRDAYAETLLRGPTPVIAPLAPMPDAARAWSVESCRLIVEHAVYPWPPNDPPRGRVLRDDYLDRHRPLAEERLRQAAARLAALLEEALAPAR</sequence>
<evidence type="ECO:0000256" key="6">
    <source>
        <dbReference type="ARBA" id="ARBA00023180"/>
    </source>
</evidence>
<dbReference type="eggNOG" id="ENOG502Z82C">
    <property type="taxonomic scope" value="Bacteria"/>
</dbReference>
<dbReference type="PANTHER" id="PTHR33146">
    <property type="entry name" value="ENDONUCLEASE 4"/>
    <property type="match status" value="1"/>
</dbReference>
<keyword evidence="4" id="KW-0378">Hydrolase</keyword>
<name>A0A091BC76_9GAMM</name>
<dbReference type="CDD" id="cd11010">
    <property type="entry name" value="S1-P1_nuclease"/>
    <property type="match status" value="1"/>
</dbReference>
<dbReference type="SUPFAM" id="SSF48537">
    <property type="entry name" value="Phospholipase C/P1 nuclease"/>
    <property type="match status" value="1"/>
</dbReference>
<accession>A0A091BC76</accession>
<organism evidence="8 9">
    <name type="scientific">Arenimonas composti TR7-09 = DSM 18010</name>
    <dbReference type="NCBI Taxonomy" id="1121013"/>
    <lineage>
        <taxon>Bacteria</taxon>
        <taxon>Pseudomonadati</taxon>
        <taxon>Pseudomonadota</taxon>
        <taxon>Gammaproteobacteria</taxon>
        <taxon>Lysobacterales</taxon>
        <taxon>Lysobacteraceae</taxon>
        <taxon>Arenimonas</taxon>
    </lineage>
</organism>
<dbReference type="Pfam" id="PF02265">
    <property type="entry name" value="S1-P1_nuclease"/>
    <property type="match status" value="1"/>
</dbReference>
<gene>
    <name evidence="8" type="ORF">P873_11300</name>
</gene>
<keyword evidence="9" id="KW-1185">Reference proteome</keyword>
<keyword evidence="2" id="KW-0479">Metal-binding</keyword>
<dbReference type="GO" id="GO:0004519">
    <property type="term" value="F:endonuclease activity"/>
    <property type="evidence" value="ECO:0007669"/>
    <property type="project" value="UniProtKB-KW"/>
</dbReference>
<dbReference type="OrthoDB" id="267579at2"/>
<dbReference type="PANTHER" id="PTHR33146:SF26">
    <property type="entry name" value="ENDONUCLEASE 4"/>
    <property type="match status" value="1"/>
</dbReference>
<keyword evidence="6" id="KW-0325">Glycoprotein</keyword>
<evidence type="ECO:0008006" key="10">
    <source>
        <dbReference type="Google" id="ProtNLM"/>
    </source>
</evidence>
<dbReference type="GO" id="GO:0003676">
    <property type="term" value="F:nucleic acid binding"/>
    <property type="evidence" value="ECO:0007669"/>
    <property type="project" value="InterPro"/>
</dbReference>
<evidence type="ECO:0000256" key="4">
    <source>
        <dbReference type="ARBA" id="ARBA00022801"/>
    </source>
</evidence>
<dbReference type="GO" id="GO:0006308">
    <property type="term" value="P:DNA catabolic process"/>
    <property type="evidence" value="ECO:0007669"/>
    <property type="project" value="InterPro"/>
</dbReference>
<comment type="caution">
    <text evidence="8">The sequence shown here is derived from an EMBL/GenBank/DDBJ whole genome shotgun (WGS) entry which is preliminary data.</text>
</comment>
<evidence type="ECO:0000313" key="9">
    <source>
        <dbReference type="Proteomes" id="UP000029391"/>
    </source>
</evidence>
<keyword evidence="3" id="KW-0255">Endonuclease</keyword>
<dbReference type="InterPro" id="IPR008947">
    <property type="entry name" value="PLipase_C/P1_nuclease_dom_sf"/>
</dbReference>
<dbReference type="GO" id="GO:0046872">
    <property type="term" value="F:metal ion binding"/>
    <property type="evidence" value="ECO:0007669"/>
    <property type="project" value="UniProtKB-KW"/>
</dbReference>
<feature type="signal peptide" evidence="7">
    <location>
        <begin position="1"/>
        <end position="22"/>
    </location>
</feature>
<protein>
    <recommendedName>
        <fullName evidence="10">Endonuclease</fullName>
    </recommendedName>
</protein>
<dbReference type="GO" id="GO:0016788">
    <property type="term" value="F:hydrolase activity, acting on ester bonds"/>
    <property type="evidence" value="ECO:0007669"/>
    <property type="project" value="InterPro"/>
</dbReference>
<dbReference type="Gene3D" id="1.10.575.10">
    <property type="entry name" value="P1 Nuclease"/>
    <property type="match status" value="1"/>
</dbReference>
<evidence type="ECO:0000256" key="1">
    <source>
        <dbReference type="ARBA" id="ARBA00022722"/>
    </source>
</evidence>
<keyword evidence="7" id="KW-0732">Signal</keyword>
<keyword evidence="1" id="KW-0540">Nuclease</keyword>
<feature type="chain" id="PRO_5001869653" description="Endonuclease" evidence="7">
    <location>
        <begin position="23"/>
        <end position="290"/>
    </location>
</feature>
<keyword evidence="5" id="KW-1015">Disulfide bond</keyword>
<dbReference type="STRING" id="1121013.GCA_000426365_01667"/>
<dbReference type="EMBL" id="AWXU01000037">
    <property type="protein sequence ID" value="KFN49351.1"/>
    <property type="molecule type" value="Genomic_DNA"/>
</dbReference>
<dbReference type="AlphaFoldDB" id="A0A091BC76"/>
<dbReference type="RefSeq" id="WP_043797825.1">
    <property type="nucleotide sequence ID" value="NZ_AUFF01000003.1"/>
</dbReference>
<dbReference type="Proteomes" id="UP000029391">
    <property type="component" value="Unassembled WGS sequence"/>
</dbReference>
<evidence type="ECO:0000313" key="8">
    <source>
        <dbReference type="EMBL" id="KFN49351.1"/>
    </source>
</evidence>
<evidence type="ECO:0000256" key="2">
    <source>
        <dbReference type="ARBA" id="ARBA00022723"/>
    </source>
</evidence>
<evidence type="ECO:0000256" key="5">
    <source>
        <dbReference type="ARBA" id="ARBA00023157"/>
    </source>
</evidence>
<proteinExistence type="predicted"/>
<dbReference type="InterPro" id="IPR003154">
    <property type="entry name" value="S1/P1nuclease"/>
</dbReference>
<evidence type="ECO:0000256" key="3">
    <source>
        <dbReference type="ARBA" id="ARBA00022759"/>
    </source>
</evidence>
<reference evidence="8 9" key="1">
    <citation type="submission" date="2013-09" db="EMBL/GenBank/DDBJ databases">
        <title>Genome sequencing of Arenimonas composti.</title>
        <authorList>
            <person name="Chen F."/>
            <person name="Wang G."/>
        </authorList>
    </citation>
    <scope>NUCLEOTIDE SEQUENCE [LARGE SCALE GENOMIC DNA]</scope>
    <source>
        <strain evidence="8 9">TR7-09</strain>
    </source>
</reference>
<evidence type="ECO:0000256" key="7">
    <source>
        <dbReference type="SAM" id="SignalP"/>
    </source>
</evidence>